<proteinExistence type="predicted"/>
<dbReference type="Proteomes" id="UP000000674">
    <property type="component" value="Chromosome"/>
</dbReference>
<dbReference type="InterPro" id="IPR018676">
    <property type="entry name" value="DUF2149"/>
</dbReference>
<evidence type="ECO:0000313" key="3">
    <source>
        <dbReference type="Proteomes" id="UP000000674"/>
    </source>
</evidence>
<evidence type="ECO:0000256" key="1">
    <source>
        <dbReference type="SAM" id="Phobius"/>
    </source>
</evidence>
<accession>A0B8B6</accession>
<dbReference type="Pfam" id="PF09919">
    <property type="entry name" value="DUF2149"/>
    <property type="match status" value="1"/>
</dbReference>
<name>A0B8B6_METTP</name>
<reference evidence="2 3" key="1">
    <citation type="submission" date="2006-10" db="EMBL/GenBank/DDBJ databases">
        <title>Complete sequence of Methanosaeta thermophila PT.</title>
        <authorList>
            <consortium name="US DOE Joint Genome Institute"/>
            <person name="Copeland A."/>
            <person name="Lucas S."/>
            <person name="Lapidus A."/>
            <person name="Barry K."/>
            <person name="Detter J.C."/>
            <person name="Glavina del Rio T."/>
            <person name="Hammon N."/>
            <person name="Israni S."/>
            <person name="Pitluck S."/>
            <person name="Chain P."/>
            <person name="Malfatti S."/>
            <person name="Shin M."/>
            <person name="Vergez L."/>
            <person name="Schmutz J."/>
            <person name="Larimer F."/>
            <person name="Land M."/>
            <person name="Hauser L."/>
            <person name="Kyrpides N."/>
            <person name="Kim E."/>
            <person name="Smith K.S."/>
            <person name="Ingram-Smith C."/>
            <person name="Richardson P."/>
        </authorList>
    </citation>
    <scope>NUCLEOTIDE SEQUENCE [LARGE SCALE GENOMIC DNA]</scope>
    <source>
        <strain evidence="3">DSM 6194 / JCM 14653 / NBRC 101360 / PT</strain>
    </source>
</reference>
<dbReference type="HOGENOM" id="CLU_156335_0_0_2"/>
<gene>
    <name evidence="2" type="ordered locus">Mthe_1158</name>
</gene>
<feature type="transmembrane region" description="Helical" evidence="1">
    <location>
        <begin position="18"/>
        <end position="39"/>
    </location>
</feature>
<dbReference type="EMBL" id="CP000477">
    <property type="protein sequence ID" value="ABK14940.1"/>
    <property type="molecule type" value="Genomic_DNA"/>
</dbReference>
<keyword evidence="1" id="KW-0812">Transmembrane</keyword>
<evidence type="ECO:0008006" key="4">
    <source>
        <dbReference type="Google" id="ProtNLM"/>
    </source>
</evidence>
<keyword evidence="1" id="KW-1133">Transmembrane helix</keyword>
<keyword evidence="1" id="KW-0472">Membrane</keyword>
<evidence type="ECO:0000313" key="2">
    <source>
        <dbReference type="EMBL" id="ABK14940.1"/>
    </source>
</evidence>
<dbReference type="KEGG" id="mtp:Mthe_1158"/>
<keyword evidence="3" id="KW-1185">Reference proteome</keyword>
<dbReference type="AlphaFoldDB" id="A0B8B6"/>
<dbReference type="STRING" id="349307.Mthe_1158"/>
<sequence>MGILDEIDGDPMEGVANLFDIAMVFAVALLLALVTAYNISELLDPTSSVTVVKNPGDPDMQIIIKNMSSIQVLNMTEQVGGGQGTRIGTAYRLKSGQVIYVPEDERSSSPA</sequence>
<organism evidence="2 3">
    <name type="scientific">Methanothrix thermoacetophila (strain DSM 6194 / JCM 14653 / NBRC 101360 / PT)</name>
    <name type="common">Methanosaeta thermophila</name>
    <dbReference type="NCBI Taxonomy" id="349307"/>
    <lineage>
        <taxon>Archaea</taxon>
        <taxon>Methanobacteriati</taxon>
        <taxon>Methanobacteriota</taxon>
        <taxon>Stenosarchaea group</taxon>
        <taxon>Methanomicrobia</taxon>
        <taxon>Methanotrichales</taxon>
        <taxon>Methanotrichaceae</taxon>
        <taxon>Methanothrix</taxon>
    </lineage>
</organism>
<protein>
    <recommendedName>
        <fullName evidence="4">DUF2149 domain-containing protein</fullName>
    </recommendedName>
</protein>